<comment type="caution">
    <text evidence="3">The sequence shown here is derived from an EMBL/GenBank/DDBJ whole genome shotgun (WGS) entry which is preliminary data.</text>
</comment>
<dbReference type="InterPro" id="IPR008756">
    <property type="entry name" value="Peptidase_M56"/>
</dbReference>
<feature type="domain" description="Peptidase M56" evidence="2">
    <location>
        <begin position="98"/>
        <end position="244"/>
    </location>
</feature>
<dbReference type="PANTHER" id="PTHR34978">
    <property type="entry name" value="POSSIBLE SENSOR-TRANSDUCER PROTEIN BLAR"/>
    <property type="match status" value="1"/>
</dbReference>
<organism evidence="3 4">
    <name type="scientific">Pleionea mediterranea</name>
    <dbReference type="NCBI Taxonomy" id="523701"/>
    <lineage>
        <taxon>Bacteria</taxon>
        <taxon>Pseudomonadati</taxon>
        <taxon>Pseudomonadota</taxon>
        <taxon>Gammaproteobacteria</taxon>
        <taxon>Oceanospirillales</taxon>
        <taxon>Pleioneaceae</taxon>
        <taxon>Pleionea</taxon>
    </lineage>
</organism>
<name>A0A316FC45_9GAMM</name>
<feature type="transmembrane region" description="Helical" evidence="1">
    <location>
        <begin position="6"/>
        <end position="23"/>
    </location>
</feature>
<reference evidence="3 4" key="1">
    <citation type="submission" date="2018-05" db="EMBL/GenBank/DDBJ databases">
        <title>Genomic Encyclopedia of Type Strains, Phase IV (KMG-IV): sequencing the most valuable type-strain genomes for metagenomic binning, comparative biology and taxonomic classification.</title>
        <authorList>
            <person name="Goeker M."/>
        </authorList>
    </citation>
    <scope>NUCLEOTIDE SEQUENCE [LARGE SCALE GENOMIC DNA]</scope>
    <source>
        <strain evidence="3 4">DSM 25350</strain>
    </source>
</reference>
<feature type="transmembrane region" description="Helical" evidence="1">
    <location>
        <begin position="284"/>
        <end position="302"/>
    </location>
</feature>
<dbReference type="RefSeq" id="WP_109764898.1">
    <property type="nucleotide sequence ID" value="NZ_QGGU01000014.1"/>
</dbReference>
<gene>
    <name evidence="3" type="ORF">C8D97_11426</name>
</gene>
<sequence length="519" mass="59077">MKLYFFINGLISLTCIIAVYSMSNAPHRTRFYLCALALAAWCIPWQVFNIFEVTPPNNIVFNSIQPVIQALTKPVVITEAKVLDVQSIWKPELLDILIILSSLGVIWLCRDLLQHFSQLKTLKKYAKGKRSVVSGKRSIDIYASQKIQGALSYGVFRPVIFISDNLRHSHRNVVLEHELTHVEQYDPVWLLLIHSVSRIFLWNPIVWFTARRAKELLELSCDDKCKYKLGEKHYQTTLAELALKVKGAQILPMVSHFIFEGKNFDIKRIKLLNMELSMTFKNKTFLFVAILLLSSIAVLPIYSGQGDSTSHATKARENIISPLGDGSFRVKVDNMPYRSLGILLIDAFNASAVKIESSLLNKFYSIDLEKVNLSQLITTINNKGEVRIFNEGEYYLIANANTSSADEVDSDNLISIERQTRTKLTILDGEKVVFDNVLYHTNQHWTGLHINGYELQFLSTHAMPHVSYKFRILDEDGRGSVKSPEIRTLMKKEAAIELSVKDKKLTIQVTPENMRAVNI</sequence>
<proteinExistence type="predicted"/>
<dbReference type="EMBL" id="QGGU01000014">
    <property type="protein sequence ID" value="PWK45353.1"/>
    <property type="molecule type" value="Genomic_DNA"/>
</dbReference>
<dbReference type="InterPro" id="IPR052173">
    <property type="entry name" value="Beta-lactam_resp_regulator"/>
</dbReference>
<dbReference type="Pfam" id="PF05569">
    <property type="entry name" value="Peptidase_M56"/>
    <property type="match status" value="1"/>
</dbReference>
<keyword evidence="4" id="KW-1185">Reference proteome</keyword>
<evidence type="ECO:0000259" key="2">
    <source>
        <dbReference type="Pfam" id="PF05569"/>
    </source>
</evidence>
<keyword evidence="1" id="KW-0472">Membrane</keyword>
<accession>A0A316FC45</accession>
<dbReference type="Proteomes" id="UP000245790">
    <property type="component" value="Unassembled WGS sequence"/>
</dbReference>
<keyword evidence="1" id="KW-0812">Transmembrane</keyword>
<dbReference type="CDD" id="cd07341">
    <property type="entry name" value="M56_BlaR1_MecR1_like"/>
    <property type="match status" value="1"/>
</dbReference>
<dbReference type="PANTHER" id="PTHR34978:SF3">
    <property type="entry name" value="SLR0241 PROTEIN"/>
    <property type="match status" value="1"/>
</dbReference>
<dbReference type="OrthoDB" id="6381062at2"/>
<evidence type="ECO:0000313" key="3">
    <source>
        <dbReference type="EMBL" id="PWK45353.1"/>
    </source>
</evidence>
<protein>
    <submittedName>
        <fullName evidence="3">Beta-lactamase regulating signal transducer with metallopeptidase domain</fullName>
    </submittedName>
</protein>
<keyword evidence="1" id="KW-1133">Transmembrane helix</keyword>
<evidence type="ECO:0000256" key="1">
    <source>
        <dbReference type="SAM" id="Phobius"/>
    </source>
</evidence>
<evidence type="ECO:0000313" key="4">
    <source>
        <dbReference type="Proteomes" id="UP000245790"/>
    </source>
</evidence>
<dbReference type="AlphaFoldDB" id="A0A316FC45"/>